<feature type="domain" description="Zn(2)-C6 fungal-type" evidence="2">
    <location>
        <begin position="119"/>
        <end position="148"/>
    </location>
</feature>
<reference evidence="3 4" key="1">
    <citation type="journal article" date="2020" name="ISME J.">
        <title>Uncovering the hidden diversity of litter-decomposition mechanisms in mushroom-forming fungi.</title>
        <authorList>
            <person name="Floudas D."/>
            <person name="Bentzer J."/>
            <person name="Ahren D."/>
            <person name="Johansson T."/>
            <person name="Persson P."/>
            <person name="Tunlid A."/>
        </authorList>
    </citation>
    <scope>NUCLEOTIDE SEQUENCE [LARGE SCALE GENOMIC DNA]</scope>
    <source>
        <strain evidence="3 4">CBS 661.87</strain>
    </source>
</reference>
<evidence type="ECO:0000313" key="4">
    <source>
        <dbReference type="Proteomes" id="UP000565441"/>
    </source>
</evidence>
<dbReference type="GO" id="GO:0000981">
    <property type="term" value="F:DNA-binding transcription factor activity, RNA polymerase II-specific"/>
    <property type="evidence" value="ECO:0007669"/>
    <property type="project" value="InterPro"/>
</dbReference>
<dbReference type="OrthoDB" id="10667416at2759"/>
<protein>
    <recommendedName>
        <fullName evidence="2">Zn(2)-C6 fungal-type domain-containing protein</fullName>
    </recommendedName>
</protein>
<keyword evidence="4" id="KW-1185">Reference proteome</keyword>
<dbReference type="EMBL" id="JAACJP010000004">
    <property type="protein sequence ID" value="KAF5385069.1"/>
    <property type="molecule type" value="Genomic_DNA"/>
</dbReference>
<dbReference type="PROSITE" id="PS50048">
    <property type="entry name" value="ZN2_CY6_FUNGAL_2"/>
    <property type="match status" value="1"/>
</dbReference>
<dbReference type="GO" id="GO:0008270">
    <property type="term" value="F:zinc ion binding"/>
    <property type="evidence" value="ECO:0007669"/>
    <property type="project" value="InterPro"/>
</dbReference>
<dbReference type="InterPro" id="IPR001138">
    <property type="entry name" value="Zn2Cys6_DnaBD"/>
</dbReference>
<dbReference type="AlphaFoldDB" id="A0A8H5HKX3"/>
<gene>
    <name evidence="3" type="ORF">D9615_001255</name>
</gene>
<evidence type="ECO:0000259" key="2">
    <source>
        <dbReference type="PROSITE" id="PS50048"/>
    </source>
</evidence>
<comment type="caution">
    <text evidence="3">The sequence shown here is derived from an EMBL/GenBank/DDBJ whole genome shotgun (WGS) entry which is preliminary data.</text>
</comment>
<evidence type="ECO:0000256" key="1">
    <source>
        <dbReference type="SAM" id="MobiDB-lite"/>
    </source>
</evidence>
<dbReference type="SUPFAM" id="SSF57701">
    <property type="entry name" value="Zn2/Cys6 DNA-binding domain"/>
    <property type="match status" value="1"/>
</dbReference>
<feature type="compositionally biased region" description="Polar residues" evidence="1">
    <location>
        <begin position="51"/>
        <end position="66"/>
    </location>
</feature>
<organism evidence="3 4">
    <name type="scientific">Tricholomella constricta</name>
    <dbReference type="NCBI Taxonomy" id="117010"/>
    <lineage>
        <taxon>Eukaryota</taxon>
        <taxon>Fungi</taxon>
        <taxon>Dikarya</taxon>
        <taxon>Basidiomycota</taxon>
        <taxon>Agaricomycotina</taxon>
        <taxon>Agaricomycetes</taxon>
        <taxon>Agaricomycetidae</taxon>
        <taxon>Agaricales</taxon>
        <taxon>Tricholomatineae</taxon>
        <taxon>Lyophyllaceae</taxon>
        <taxon>Tricholomella</taxon>
    </lineage>
</organism>
<dbReference type="SMART" id="SM00066">
    <property type="entry name" value="GAL4"/>
    <property type="match status" value="1"/>
</dbReference>
<feature type="region of interest" description="Disordered" evidence="1">
    <location>
        <begin position="51"/>
        <end position="89"/>
    </location>
</feature>
<dbReference type="CDD" id="cd00067">
    <property type="entry name" value="GAL4"/>
    <property type="match status" value="1"/>
</dbReference>
<dbReference type="InterPro" id="IPR036864">
    <property type="entry name" value="Zn2-C6_fun-type_DNA-bd_sf"/>
</dbReference>
<sequence>MDDGDIVTMHVDRPTALSRKSARLQNIPAPHIRTSVSPARAARTGIQTLMTPPSATEFSSCHQSLFSDDEDVPNSDDYNRNKQTPESRLGLPSIKINQWKPPPGWKPVSIPSRKSTCGSCWFCRTRRVRCVTVGGTRCQDCIRSNVECHGKGQPVPKDMRGKGGHERYRANFTLPTYQNTPLSNIGQTLIQSFKPSTKIQAKVSARAQLLTQHTESFHKTARFSESGSRFDQGPDPSASSTSLQHSRIEAGPSSLACQTPAMSMNVLSTARLHPPPRLPSLEIISGADFHTNIGSEHPPTFKREPGTDSEETRMANVGTFLASLDLGHTVSMFHGAHLRSRQHLQEIRENAGNPARIEELWKLLQSKGMHITDWWTFINALSKCAL</sequence>
<accession>A0A8H5HKX3</accession>
<proteinExistence type="predicted"/>
<dbReference type="PROSITE" id="PS00463">
    <property type="entry name" value="ZN2_CY6_FUNGAL_1"/>
    <property type="match status" value="1"/>
</dbReference>
<dbReference type="Pfam" id="PF00172">
    <property type="entry name" value="Zn_clus"/>
    <property type="match status" value="1"/>
</dbReference>
<dbReference type="Proteomes" id="UP000565441">
    <property type="component" value="Unassembled WGS sequence"/>
</dbReference>
<evidence type="ECO:0000313" key="3">
    <source>
        <dbReference type="EMBL" id="KAF5385069.1"/>
    </source>
</evidence>
<name>A0A8H5HKX3_9AGAR</name>
<feature type="region of interest" description="Disordered" evidence="1">
    <location>
        <begin position="218"/>
        <end position="257"/>
    </location>
</feature>